<dbReference type="Proteomes" id="UP000077315">
    <property type="component" value="Unassembled WGS sequence"/>
</dbReference>
<dbReference type="InterPro" id="IPR015500">
    <property type="entry name" value="Peptidase_S8_subtilisin-rel"/>
</dbReference>
<dbReference type="SUPFAM" id="SSF52025">
    <property type="entry name" value="PA domain"/>
    <property type="match status" value="1"/>
</dbReference>
<feature type="chain" id="PRO_5007841051" description="Secreted subtilisin-like serine protease" evidence="10">
    <location>
        <begin position="30"/>
        <end position="870"/>
    </location>
</feature>
<name>A0A162XKK7_PHYB8</name>
<keyword evidence="4 10" id="KW-0732">Signal</keyword>
<evidence type="ECO:0000256" key="10">
    <source>
        <dbReference type="SAM" id="SignalP"/>
    </source>
</evidence>
<dbReference type="InterPro" id="IPR034187">
    <property type="entry name" value="Peptidases_S8_5"/>
</dbReference>
<dbReference type="InterPro" id="IPR003137">
    <property type="entry name" value="PA_domain"/>
</dbReference>
<dbReference type="Pfam" id="PF00082">
    <property type="entry name" value="Peptidase_S8"/>
    <property type="match status" value="1"/>
</dbReference>
<dbReference type="AlphaFoldDB" id="A0A162XKK7"/>
<dbReference type="InterPro" id="IPR036852">
    <property type="entry name" value="Peptidase_S8/S53_dom_sf"/>
</dbReference>
<dbReference type="InterPro" id="IPR046450">
    <property type="entry name" value="PA_dom_sf"/>
</dbReference>
<keyword evidence="2" id="KW-0964">Secreted</keyword>
<evidence type="ECO:0000256" key="7">
    <source>
        <dbReference type="PIRSR" id="PIRSR615500-1"/>
    </source>
</evidence>
<keyword evidence="6 8" id="KW-0720">Serine protease</keyword>
<dbReference type="CDD" id="cd07489">
    <property type="entry name" value="Peptidases_S8_5"/>
    <property type="match status" value="1"/>
</dbReference>
<gene>
    <name evidence="14" type="ORF">PHYBLDRAFT_186420</name>
</gene>
<dbReference type="Gene3D" id="2.60.40.10">
    <property type="entry name" value="Immunoglobulins"/>
    <property type="match status" value="1"/>
</dbReference>
<dbReference type="GO" id="GO:0016020">
    <property type="term" value="C:membrane"/>
    <property type="evidence" value="ECO:0007669"/>
    <property type="project" value="InterPro"/>
</dbReference>
<feature type="active site" description="Charge relay system" evidence="7 8">
    <location>
        <position position="526"/>
    </location>
</feature>
<evidence type="ECO:0000256" key="8">
    <source>
        <dbReference type="PROSITE-ProRule" id="PRU01240"/>
    </source>
</evidence>
<keyword evidence="15" id="KW-1185">Reference proteome</keyword>
<dbReference type="Gene3D" id="3.50.30.30">
    <property type="match status" value="1"/>
</dbReference>
<proteinExistence type="inferred from homology"/>
<evidence type="ECO:0000313" key="15">
    <source>
        <dbReference type="Proteomes" id="UP000077315"/>
    </source>
</evidence>
<dbReference type="PROSITE" id="PS00136">
    <property type="entry name" value="SUBTILASE_ASP"/>
    <property type="match status" value="1"/>
</dbReference>
<evidence type="ECO:0008006" key="16">
    <source>
        <dbReference type="Google" id="ProtNLM"/>
    </source>
</evidence>
<feature type="active site" description="Charge relay system" evidence="7 8">
    <location>
        <position position="170"/>
    </location>
</feature>
<dbReference type="GO" id="GO:0006508">
    <property type="term" value="P:proteolysis"/>
    <property type="evidence" value="ECO:0007669"/>
    <property type="project" value="UniProtKB-KW"/>
</dbReference>
<dbReference type="VEuPathDB" id="FungiDB:PHYBLDRAFT_186420"/>
<accession>A0A162XKK7</accession>
<keyword evidence="3 8" id="KW-0645">Protease</keyword>
<dbReference type="InParanoid" id="A0A162XKK7"/>
<comment type="similarity">
    <text evidence="1 8 9">Belongs to the peptidase S8 family.</text>
</comment>
<evidence type="ECO:0000256" key="4">
    <source>
        <dbReference type="ARBA" id="ARBA00022729"/>
    </source>
</evidence>
<feature type="domain" description="C5a peptidase/Subtilisin-like protease SBT2-like Fn3-like" evidence="13">
    <location>
        <begin position="609"/>
        <end position="718"/>
    </location>
</feature>
<dbReference type="RefSeq" id="XP_018293525.1">
    <property type="nucleotide sequence ID" value="XM_018439240.1"/>
</dbReference>
<keyword evidence="5 8" id="KW-0378">Hydrolase</keyword>
<evidence type="ECO:0000259" key="12">
    <source>
        <dbReference type="Pfam" id="PF02225"/>
    </source>
</evidence>
<feature type="domain" description="PA" evidence="12">
    <location>
        <begin position="381"/>
        <end position="455"/>
    </location>
</feature>
<sequence length="870" mass="92800">MKRRSFSVLPFFTAGVCLAVLVLVAPSEAISHPKYQASSDNVVPNRYIVEFDYGDSTSANSFVHSVQNKFKKAKIHIAHQFDHDLFNGISFGLNGLDNKEHDAALKSVLDQDSVKAVYPVRVIKRPDITIRKVSSKGKTPSILPHAMTQVDRVHSELKKFGKGIKVGVVDTGIDYLHPALGGGFGKGFKVQYGYDLVGNDYTGGNTPVPDDDPLDSCTAESGASGHGTHVSGIIAGYDSKTNFTGVAPQATLGMWRVFGCKGNTGNDVLVKSFLMAYDAGMDVISVSIGENNAWSNGPDTIVAQRIAEKGIPFIVAAGNAGADGAFTVGMPSTAKDIWSTASVDNNYHLVDLFKASSISKKIVYLTSSGSKIPDGTAASGGTDACDPSTIPKLTGKIALVQRGTCTFDEKAANAAKAGAIGLIVYNSNNGDSFTPSNPEATIPVIGISTADGLALLAGIKSGTETLKFDTTQAVYPLVTGNTVSDFSSVGASYELDLKPNVAGIGGQIYSTLPRFLGSWGIMSGTSMATPYVAGSVALFIEAKGLKKNNKVISEQFKNYALKLVHVNGESAIESPLLQGAGLVQVYDAIAGKVRVSPTQLSFNDSSSFNKYKTQTVSIYNAGKVRATFKVINEPSISVAPYNRSVQGYALLAPTGFSNAKAKLIFSKTSITLNPGQKATVRVTVVPPKTNPKDHIMYGGYIRFKSGNRKTTLDTTVPYFGVVGKQRDLPLFDAKYPYLSDSDGTNVFSKSDTYTYNRSNSTTIPYIIYRLLTPTAKFDVDVLNAKTKKSIGKTMTDSVYLPANTLETDNYISGASWDATYIPPSFSDVSSGIPVPSGTYILHLRALKLLGNPKDSKDWETFQTGPIVVKN</sequence>
<evidence type="ECO:0000256" key="2">
    <source>
        <dbReference type="ARBA" id="ARBA00022525"/>
    </source>
</evidence>
<feature type="signal peptide" evidence="10">
    <location>
        <begin position="1"/>
        <end position="29"/>
    </location>
</feature>
<dbReference type="InterPro" id="IPR000209">
    <property type="entry name" value="Peptidase_S8/S53_dom"/>
</dbReference>
<dbReference type="InterPro" id="IPR013783">
    <property type="entry name" value="Ig-like_fold"/>
</dbReference>
<dbReference type="Pfam" id="PF06280">
    <property type="entry name" value="fn3_5"/>
    <property type="match status" value="1"/>
</dbReference>
<evidence type="ECO:0000256" key="9">
    <source>
        <dbReference type="RuleBase" id="RU003355"/>
    </source>
</evidence>
<dbReference type="Gene3D" id="3.40.50.200">
    <property type="entry name" value="Peptidase S8/S53 domain"/>
    <property type="match status" value="1"/>
</dbReference>
<dbReference type="InterPro" id="IPR022398">
    <property type="entry name" value="Peptidase_S8_His-AS"/>
</dbReference>
<dbReference type="GeneID" id="29000146"/>
<dbReference type="EMBL" id="KV440977">
    <property type="protein sequence ID" value="OAD75485.1"/>
    <property type="molecule type" value="Genomic_DNA"/>
</dbReference>
<evidence type="ECO:0000259" key="11">
    <source>
        <dbReference type="Pfam" id="PF00082"/>
    </source>
</evidence>
<feature type="active site" description="Charge relay system" evidence="7 8">
    <location>
        <position position="226"/>
    </location>
</feature>
<dbReference type="Pfam" id="PF02225">
    <property type="entry name" value="PA"/>
    <property type="match status" value="1"/>
</dbReference>
<dbReference type="InterPro" id="IPR010435">
    <property type="entry name" value="C5a/SBT2-like_Fn3"/>
</dbReference>
<dbReference type="SUPFAM" id="SSF52743">
    <property type="entry name" value="Subtilisin-like"/>
    <property type="match status" value="1"/>
</dbReference>
<evidence type="ECO:0000256" key="5">
    <source>
        <dbReference type="ARBA" id="ARBA00022801"/>
    </source>
</evidence>
<dbReference type="PROSITE" id="PS00137">
    <property type="entry name" value="SUBTILASE_HIS"/>
    <property type="match status" value="1"/>
</dbReference>
<dbReference type="OrthoDB" id="206201at2759"/>
<reference evidence="15" key="1">
    <citation type="submission" date="2015-06" db="EMBL/GenBank/DDBJ databases">
        <title>Expansion of signal transduction pathways in fungi by whole-genome duplication.</title>
        <authorList>
            <consortium name="DOE Joint Genome Institute"/>
            <person name="Corrochano L.M."/>
            <person name="Kuo A."/>
            <person name="Marcet-Houben M."/>
            <person name="Polaino S."/>
            <person name="Salamov A."/>
            <person name="Villalobos J.M."/>
            <person name="Alvarez M.I."/>
            <person name="Avalos J."/>
            <person name="Benito E.P."/>
            <person name="Benoit I."/>
            <person name="Burger G."/>
            <person name="Camino L.P."/>
            <person name="Canovas D."/>
            <person name="Cerda-Olmedo E."/>
            <person name="Cheng J.-F."/>
            <person name="Dominguez A."/>
            <person name="Elias M."/>
            <person name="Eslava A.P."/>
            <person name="Glaser F."/>
            <person name="Grimwood J."/>
            <person name="Gutierrez G."/>
            <person name="Heitman J."/>
            <person name="Henrissat B."/>
            <person name="Iturriaga E.A."/>
            <person name="Lang B.F."/>
            <person name="Lavin J.L."/>
            <person name="Lee S."/>
            <person name="Li W."/>
            <person name="Lindquist E."/>
            <person name="Lopez-Garcia S."/>
            <person name="Luque E.M."/>
            <person name="Marcos A.T."/>
            <person name="Martin J."/>
            <person name="McCluskey K."/>
            <person name="Medina H.R."/>
            <person name="Miralles-Duran A."/>
            <person name="Miyazaki A."/>
            <person name="Munoz-Torres E."/>
            <person name="Oguiza J.A."/>
            <person name="Ohm R."/>
            <person name="Olmedo M."/>
            <person name="Orejas M."/>
            <person name="Ortiz-Castellanos L."/>
            <person name="Pisabarro A.G."/>
            <person name="Rodriguez-Romero J."/>
            <person name="Ruiz-Herrera J."/>
            <person name="Ruiz-Vazquez R."/>
            <person name="Sanz C."/>
            <person name="Schackwitz W."/>
            <person name="Schmutz J."/>
            <person name="Shahriari M."/>
            <person name="Shelest E."/>
            <person name="Silva-Franco F."/>
            <person name="Soanes D."/>
            <person name="Syed K."/>
            <person name="Tagua V.G."/>
            <person name="Talbot N.J."/>
            <person name="Thon M."/>
            <person name="De vries R.P."/>
            <person name="Wiebenga A."/>
            <person name="Yadav J.S."/>
            <person name="Braun E.L."/>
            <person name="Baker S."/>
            <person name="Garre V."/>
            <person name="Horwitz B."/>
            <person name="Torres-Martinez S."/>
            <person name="Idnurm A."/>
            <person name="Herrera-Estrella A."/>
            <person name="Gabaldon T."/>
            <person name="Grigoriev I.V."/>
        </authorList>
    </citation>
    <scope>NUCLEOTIDE SEQUENCE [LARGE SCALE GENOMIC DNA]</scope>
    <source>
        <strain evidence="15">NRRL 1555(-)</strain>
    </source>
</reference>
<evidence type="ECO:0000259" key="13">
    <source>
        <dbReference type="Pfam" id="PF06280"/>
    </source>
</evidence>
<evidence type="ECO:0000313" key="14">
    <source>
        <dbReference type="EMBL" id="OAD75485.1"/>
    </source>
</evidence>
<protein>
    <recommendedName>
        <fullName evidence="16">Secreted subtilisin-like serine protease</fullName>
    </recommendedName>
</protein>
<evidence type="ECO:0000256" key="1">
    <source>
        <dbReference type="ARBA" id="ARBA00011073"/>
    </source>
</evidence>
<evidence type="ECO:0000256" key="6">
    <source>
        <dbReference type="ARBA" id="ARBA00022825"/>
    </source>
</evidence>
<dbReference type="InterPro" id="IPR023827">
    <property type="entry name" value="Peptidase_S8_Asp-AS"/>
</dbReference>
<dbReference type="PANTHER" id="PTHR43399">
    <property type="entry name" value="SUBTILISIN-RELATED"/>
    <property type="match status" value="1"/>
</dbReference>
<dbReference type="PRINTS" id="PR00723">
    <property type="entry name" value="SUBTILISIN"/>
</dbReference>
<feature type="domain" description="Peptidase S8/S53" evidence="11">
    <location>
        <begin position="161"/>
        <end position="545"/>
    </location>
</feature>
<dbReference type="PROSITE" id="PS51892">
    <property type="entry name" value="SUBTILASE"/>
    <property type="match status" value="1"/>
</dbReference>
<evidence type="ECO:0000256" key="3">
    <source>
        <dbReference type="ARBA" id="ARBA00022670"/>
    </source>
</evidence>
<dbReference type="InterPro" id="IPR023828">
    <property type="entry name" value="Peptidase_S8_Ser-AS"/>
</dbReference>
<dbReference type="GO" id="GO:0004252">
    <property type="term" value="F:serine-type endopeptidase activity"/>
    <property type="evidence" value="ECO:0007669"/>
    <property type="project" value="UniProtKB-UniRule"/>
</dbReference>
<dbReference type="STRING" id="763407.A0A162XKK7"/>
<organism evidence="14 15">
    <name type="scientific">Phycomyces blakesleeanus (strain ATCC 8743b / DSM 1359 / FGSC 10004 / NBRC 33097 / NRRL 1555)</name>
    <dbReference type="NCBI Taxonomy" id="763407"/>
    <lineage>
        <taxon>Eukaryota</taxon>
        <taxon>Fungi</taxon>
        <taxon>Fungi incertae sedis</taxon>
        <taxon>Mucoromycota</taxon>
        <taxon>Mucoromycotina</taxon>
        <taxon>Mucoromycetes</taxon>
        <taxon>Mucorales</taxon>
        <taxon>Phycomycetaceae</taxon>
        <taxon>Phycomyces</taxon>
    </lineage>
</organism>
<dbReference type="InterPro" id="IPR051048">
    <property type="entry name" value="Peptidase_S8/S53_subtilisin"/>
</dbReference>
<dbReference type="PANTHER" id="PTHR43399:SF4">
    <property type="entry name" value="CELL WALL-ASSOCIATED PROTEASE"/>
    <property type="match status" value="1"/>
</dbReference>
<dbReference type="PROSITE" id="PS00138">
    <property type="entry name" value="SUBTILASE_SER"/>
    <property type="match status" value="1"/>
</dbReference>